<evidence type="ECO:0000313" key="4">
    <source>
        <dbReference type="Proteomes" id="UP000262172"/>
    </source>
</evidence>
<evidence type="ECO:0000256" key="1">
    <source>
        <dbReference type="SAM" id="MobiDB-lite"/>
    </source>
</evidence>
<evidence type="ECO:0000313" key="3">
    <source>
        <dbReference type="EMBL" id="REJ04614.1"/>
    </source>
</evidence>
<keyword evidence="2" id="KW-0732">Signal</keyword>
<protein>
    <submittedName>
        <fullName evidence="3">Uncharacterized protein</fullName>
    </submittedName>
</protein>
<dbReference type="AlphaFoldDB" id="A0A371NQZ8"/>
<name>A0A371NQZ8_9MICO</name>
<dbReference type="OrthoDB" id="4979603at2"/>
<reference evidence="3 4" key="1">
    <citation type="submission" date="2018-08" db="EMBL/GenBank/DDBJ databases">
        <title>Isolation, diversity and antifungal activity of Actinobacteria from cow dung.</title>
        <authorList>
            <person name="Ling L."/>
        </authorList>
    </citation>
    <scope>NUCLEOTIDE SEQUENCE [LARGE SCALE GENOMIC DNA]</scope>
    <source>
        <strain evidence="3 4">NEAU-LLE</strain>
    </source>
</reference>
<dbReference type="EMBL" id="QUAB01000046">
    <property type="protein sequence ID" value="REJ04614.1"/>
    <property type="molecule type" value="Genomic_DNA"/>
</dbReference>
<dbReference type="RefSeq" id="WP_116243012.1">
    <property type="nucleotide sequence ID" value="NZ_QUAB01000046.1"/>
</dbReference>
<organism evidence="3 4">
    <name type="scientific">Microbacterium bovistercoris</name>
    <dbReference type="NCBI Taxonomy" id="2293570"/>
    <lineage>
        <taxon>Bacteria</taxon>
        <taxon>Bacillati</taxon>
        <taxon>Actinomycetota</taxon>
        <taxon>Actinomycetes</taxon>
        <taxon>Micrococcales</taxon>
        <taxon>Microbacteriaceae</taxon>
        <taxon>Microbacterium</taxon>
    </lineage>
</organism>
<sequence>MTARRTRFAAAALAVCALVMPLTVGAAPAPAATVRHTGFCDVFPWLCPKQADPLPTPSPTAPASGSPEDPSQSTPTVPGAKLPAPAPTPTPVVAEPDADAPVFTDTPAQMGSKSLSFSGLKSIGIVTVPTTSGKDVRVLKISADTITITGFSLSVRPPDHDGLVTDADTMSLKGDVTVYLGSLTATGKDGKTLFTFGLDTPPSLDDVEPGLLHVKMGLVGTIADSISYSNTDQRMVSKK</sequence>
<accession>A0A371NQZ8</accession>
<comment type="caution">
    <text evidence="3">The sequence shown here is derived from an EMBL/GenBank/DDBJ whole genome shotgun (WGS) entry which is preliminary data.</text>
</comment>
<feature type="signal peptide" evidence="2">
    <location>
        <begin position="1"/>
        <end position="26"/>
    </location>
</feature>
<feature type="region of interest" description="Disordered" evidence="1">
    <location>
        <begin position="51"/>
        <end position="96"/>
    </location>
</feature>
<gene>
    <name evidence="3" type="ORF">DY023_14335</name>
</gene>
<proteinExistence type="predicted"/>
<keyword evidence="4" id="KW-1185">Reference proteome</keyword>
<dbReference type="Proteomes" id="UP000262172">
    <property type="component" value="Unassembled WGS sequence"/>
</dbReference>
<evidence type="ECO:0000256" key="2">
    <source>
        <dbReference type="SAM" id="SignalP"/>
    </source>
</evidence>
<feature type="chain" id="PRO_5016903506" evidence="2">
    <location>
        <begin position="27"/>
        <end position="239"/>
    </location>
</feature>